<dbReference type="Proteomes" id="UP001150904">
    <property type="component" value="Unassembled WGS sequence"/>
</dbReference>
<evidence type="ECO:0000313" key="1">
    <source>
        <dbReference type="EMBL" id="KAJ5219442.1"/>
    </source>
</evidence>
<name>A0A9W9NGD9_9EURO</name>
<reference evidence="1" key="2">
    <citation type="journal article" date="2023" name="IMA Fungus">
        <title>Comparative genomic study of the Penicillium genus elucidates a diverse pangenome and 15 lateral gene transfer events.</title>
        <authorList>
            <person name="Petersen C."/>
            <person name="Sorensen T."/>
            <person name="Nielsen M.R."/>
            <person name="Sondergaard T.E."/>
            <person name="Sorensen J.L."/>
            <person name="Fitzpatrick D.A."/>
            <person name="Frisvad J.C."/>
            <person name="Nielsen K.L."/>
        </authorList>
    </citation>
    <scope>NUCLEOTIDE SEQUENCE</scope>
    <source>
        <strain evidence="1">IBT 15544</strain>
    </source>
</reference>
<protein>
    <submittedName>
        <fullName evidence="1">Uncharacterized protein</fullName>
    </submittedName>
</protein>
<accession>A0A9W9NGD9</accession>
<reference evidence="1" key="1">
    <citation type="submission" date="2022-12" db="EMBL/GenBank/DDBJ databases">
        <authorList>
            <person name="Petersen C."/>
        </authorList>
    </citation>
    <scope>NUCLEOTIDE SEQUENCE</scope>
    <source>
        <strain evidence="1">IBT 15544</strain>
    </source>
</reference>
<comment type="caution">
    <text evidence="1">The sequence shown here is derived from an EMBL/GenBank/DDBJ whole genome shotgun (WGS) entry which is preliminary data.</text>
</comment>
<dbReference type="RefSeq" id="XP_058314015.1">
    <property type="nucleotide sequence ID" value="XM_058448604.1"/>
</dbReference>
<dbReference type="EMBL" id="JAPQKR010000004">
    <property type="protein sequence ID" value="KAJ5219442.1"/>
    <property type="molecule type" value="Genomic_DNA"/>
</dbReference>
<dbReference type="OrthoDB" id="73875at2759"/>
<proteinExistence type="predicted"/>
<evidence type="ECO:0000313" key="2">
    <source>
        <dbReference type="Proteomes" id="UP001150904"/>
    </source>
</evidence>
<organism evidence="1 2">
    <name type="scientific">Penicillium cinerascens</name>
    <dbReference type="NCBI Taxonomy" id="70096"/>
    <lineage>
        <taxon>Eukaryota</taxon>
        <taxon>Fungi</taxon>
        <taxon>Dikarya</taxon>
        <taxon>Ascomycota</taxon>
        <taxon>Pezizomycotina</taxon>
        <taxon>Eurotiomycetes</taxon>
        <taxon>Eurotiomycetidae</taxon>
        <taxon>Eurotiales</taxon>
        <taxon>Aspergillaceae</taxon>
        <taxon>Penicillium</taxon>
    </lineage>
</organism>
<dbReference type="AlphaFoldDB" id="A0A9W9NGD9"/>
<sequence length="206" mass="23093">MADMFEHGAFLDSLQIPIISNASTHVPLTTVESQVMQIWDATVINSIWNAESVFLYCYPMSEAEFTKKSGKYNSDLQAWVDQDDGYGCYLQGISDFSEVYVYGTPPGYKNLATSTYPFSIPDVIKGSYASFVQGGFNYTPSVEVNVDTVASLTAGDINDGNLWTMPGMWNLWICDPHSKWSIDEFYDNMNDEGYGWTARAVPKARR</sequence>
<dbReference type="GeneID" id="83175904"/>
<keyword evidence="2" id="KW-1185">Reference proteome</keyword>
<gene>
    <name evidence="1" type="ORF">N7498_001541</name>
</gene>